<dbReference type="InterPro" id="IPR036388">
    <property type="entry name" value="WH-like_DNA-bd_sf"/>
</dbReference>
<dbReference type="GO" id="GO:0003700">
    <property type="term" value="F:DNA-binding transcription factor activity"/>
    <property type="evidence" value="ECO:0007669"/>
    <property type="project" value="InterPro"/>
</dbReference>
<dbReference type="Proteomes" id="UP000630887">
    <property type="component" value="Unassembled WGS sequence"/>
</dbReference>
<keyword evidence="2" id="KW-0238">DNA-binding</keyword>
<dbReference type="EMBL" id="BONI01000168">
    <property type="protein sequence ID" value="GIG11635.1"/>
    <property type="molecule type" value="Genomic_DNA"/>
</dbReference>
<dbReference type="SUPFAM" id="SSF46785">
    <property type="entry name" value="Winged helix' DNA-binding domain"/>
    <property type="match status" value="1"/>
</dbReference>
<dbReference type="InterPro" id="IPR000524">
    <property type="entry name" value="Tscrpt_reg_HTH_GntR"/>
</dbReference>
<dbReference type="InterPro" id="IPR050679">
    <property type="entry name" value="Bact_HTH_transcr_reg"/>
</dbReference>
<dbReference type="PRINTS" id="PR00035">
    <property type="entry name" value="HTHGNTR"/>
</dbReference>
<dbReference type="InterPro" id="IPR036390">
    <property type="entry name" value="WH_DNA-bd_sf"/>
</dbReference>
<evidence type="ECO:0000256" key="2">
    <source>
        <dbReference type="ARBA" id="ARBA00023125"/>
    </source>
</evidence>
<dbReference type="PROSITE" id="PS50949">
    <property type="entry name" value="HTH_GNTR"/>
    <property type="match status" value="1"/>
</dbReference>
<dbReference type="Pfam" id="PF00392">
    <property type="entry name" value="GntR"/>
    <property type="match status" value="1"/>
</dbReference>
<dbReference type="CDD" id="cd07377">
    <property type="entry name" value="WHTH_GntR"/>
    <property type="match status" value="1"/>
</dbReference>
<dbReference type="InterPro" id="IPR028978">
    <property type="entry name" value="Chorismate_lyase_/UTRA_dom_sf"/>
</dbReference>
<dbReference type="RefSeq" id="WP_203699586.1">
    <property type="nucleotide sequence ID" value="NZ_BAAALC010000112.1"/>
</dbReference>
<dbReference type="SMART" id="SM00345">
    <property type="entry name" value="HTH_GNTR"/>
    <property type="match status" value="1"/>
</dbReference>
<dbReference type="Pfam" id="PF07702">
    <property type="entry name" value="UTRA"/>
    <property type="match status" value="1"/>
</dbReference>
<organism evidence="5 6">
    <name type="scientific">Catellatospora coxensis</name>
    <dbReference type="NCBI Taxonomy" id="310354"/>
    <lineage>
        <taxon>Bacteria</taxon>
        <taxon>Bacillati</taxon>
        <taxon>Actinomycetota</taxon>
        <taxon>Actinomycetes</taxon>
        <taxon>Micromonosporales</taxon>
        <taxon>Micromonosporaceae</taxon>
        <taxon>Catellatospora</taxon>
    </lineage>
</organism>
<accession>A0A8J3LBL9</accession>
<dbReference type="SMART" id="SM00866">
    <property type="entry name" value="UTRA"/>
    <property type="match status" value="1"/>
</dbReference>
<name>A0A8J3LBL9_9ACTN</name>
<dbReference type="PANTHER" id="PTHR44846:SF17">
    <property type="entry name" value="GNTR-FAMILY TRANSCRIPTIONAL REGULATOR"/>
    <property type="match status" value="1"/>
</dbReference>
<keyword evidence="3" id="KW-0804">Transcription</keyword>
<keyword evidence="6" id="KW-1185">Reference proteome</keyword>
<evidence type="ECO:0000256" key="3">
    <source>
        <dbReference type="ARBA" id="ARBA00023163"/>
    </source>
</evidence>
<gene>
    <name evidence="5" type="ORF">Cco03nite_83350</name>
</gene>
<feature type="domain" description="HTH gntR-type" evidence="4">
    <location>
        <begin position="10"/>
        <end position="78"/>
    </location>
</feature>
<dbReference type="AlphaFoldDB" id="A0A8J3LBL9"/>
<keyword evidence="1" id="KW-0805">Transcription regulation</keyword>
<evidence type="ECO:0000313" key="5">
    <source>
        <dbReference type="EMBL" id="GIG11635.1"/>
    </source>
</evidence>
<dbReference type="GO" id="GO:0003677">
    <property type="term" value="F:DNA binding"/>
    <property type="evidence" value="ECO:0007669"/>
    <property type="project" value="UniProtKB-KW"/>
</dbReference>
<dbReference type="Gene3D" id="1.10.10.10">
    <property type="entry name" value="Winged helix-like DNA-binding domain superfamily/Winged helix DNA-binding domain"/>
    <property type="match status" value="1"/>
</dbReference>
<dbReference type="Gene3D" id="3.40.1410.10">
    <property type="entry name" value="Chorismate lyase-like"/>
    <property type="match status" value="1"/>
</dbReference>
<dbReference type="SUPFAM" id="SSF64288">
    <property type="entry name" value="Chorismate lyase-like"/>
    <property type="match status" value="1"/>
</dbReference>
<dbReference type="PANTHER" id="PTHR44846">
    <property type="entry name" value="MANNOSYL-D-GLYCERATE TRANSPORT/METABOLISM SYSTEM REPRESSOR MNGR-RELATED"/>
    <property type="match status" value="1"/>
</dbReference>
<dbReference type="InterPro" id="IPR011663">
    <property type="entry name" value="UTRA"/>
</dbReference>
<evidence type="ECO:0000313" key="6">
    <source>
        <dbReference type="Proteomes" id="UP000630887"/>
    </source>
</evidence>
<reference evidence="5 6" key="1">
    <citation type="submission" date="2021-01" db="EMBL/GenBank/DDBJ databases">
        <title>Whole genome shotgun sequence of Catellatospora coxensis NBRC 107359.</title>
        <authorList>
            <person name="Komaki H."/>
            <person name="Tamura T."/>
        </authorList>
    </citation>
    <scope>NUCLEOTIDE SEQUENCE [LARGE SCALE GENOMIC DNA]</scope>
    <source>
        <strain evidence="5 6">NBRC 107359</strain>
    </source>
</reference>
<sequence length="258" mass="28205">MAPDTPDRVPHRYMEIANDLRDAIARGEYQVGDRLPGENAIMQQYAVARMTARDALAVLRHEGIAVARQGAGVFVTSRKRLVRDSTGRYSRTAVSTSQFKADATNSNQLAAWEHVSREVAATNQVAEMLGVATGEPVMETVYRFFADERPIQLSCSWEPLSVTRGTPIELPEGGPITGVIARMDSIGVPIDRVVEKVTARAATPAEADGLDLPPRGAYVMVIERTHYAGDRAVEACYITFPGDRYELTYTIPVPALAE</sequence>
<protein>
    <submittedName>
        <fullName evidence="5">GntR family transcriptional regulator</fullName>
    </submittedName>
</protein>
<dbReference type="GO" id="GO:0045892">
    <property type="term" value="P:negative regulation of DNA-templated transcription"/>
    <property type="evidence" value="ECO:0007669"/>
    <property type="project" value="TreeGrafter"/>
</dbReference>
<evidence type="ECO:0000256" key="1">
    <source>
        <dbReference type="ARBA" id="ARBA00023015"/>
    </source>
</evidence>
<proteinExistence type="predicted"/>
<evidence type="ECO:0000259" key="4">
    <source>
        <dbReference type="PROSITE" id="PS50949"/>
    </source>
</evidence>
<comment type="caution">
    <text evidence="5">The sequence shown here is derived from an EMBL/GenBank/DDBJ whole genome shotgun (WGS) entry which is preliminary data.</text>
</comment>